<dbReference type="NCBIfam" id="TIGR03534">
    <property type="entry name" value="RF_mod_PrmC"/>
    <property type="match status" value="1"/>
</dbReference>
<dbReference type="GO" id="GO:0003676">
    <property type="term" value="F:nucleic acid binding"/>
    <property type="evidence" value="ECO:0007669"/>
    <property type="project" value="InterPro"/>
</dbReference>
<comment type="catalytic activity">
    <reaction evidence="4">
        <text>L-glutaminyl-[peptide chain release factor] + S-adenosyl-L-methionine = N(5)-methyl-L-glutaminyl-[peptide chain release factor] + S-adenosyl-L-homocysteine + H(+)</text>
        <dbReference type="Rhea" id="RHEA:42896"/>
        <dbReference type="Rhea" id="RHEA-COMP:10271"/>
        <dbReference type="Rhea" id="RHEA-COMP:10272"/>
        <dbReference type="ChEBI" id="CHEBI:15378"/>
        <dbReference type="ChEBI" id="CHEBI:30011"/>
        <dbReference type="ChEBI" id="CHEBI:57856"/>
        <dbReference type="ChEBI" id="CHEBI:59789"/>
        <dbReference type="ChEBI" id="CHEBI:61891"/>
        <dbReference type="EC" id="2.1.1.297"/>
    </reaction>
</comment>
<evidence type="ECO:0000256" key="3">
    <source>
        <dbReference type="ARBA" id="ARBA00022691"/>
    </source>
</evidence>
<evidence type="ECO:0000313" key="7">
    <source>
        <dbReference type="EMBL" id="AHI22547.1"/>
    </source>
</evidence>
<gene>
    <name evidence="4" type="primary">prmC</name>
    <name evidence="7" type="ORF">B843_05810</name>
</gene>
<feature type="domain" description="Methyltransferase" evidence="5">
    <location>
        <begin position="113"/>
        <end position="181"/>
    </location>
</feature>
<dbReference type="Proteomes" id="UP000019222">
    <property type="component" value="Chromosome"/>
</dbReference>
<dbReference type="InterPro" id="IPR004556">
    <property type="entry name" value="HemK-like"/>
</dbReference>
<dbReference type="GO" id="GO:0032259">
    <property type="term" value="P:methylation"/>
    <property type="evidence" value="ECO:0007669"/>
    <property type="project" value="UniProtKB-KW"/>
</dbReference>
<dbReference type="Gene3D" id="1.10.8.10">
    <property type="entry name" value="DNA helicase RuvA subunit, C-terminal domain"/>
    <property type="match status" value="1"/>
</dbReference>
<proteinExistence type="inferred from homology"/>
<evidence type="ECO:0000313" key="8">
    <source>
        <dbReference type="Proteomes" id="UP000019222"/>
    </source>
</evidence>
<feature type="binding site" evidence="4">
    <location>
        <position position="140"/>
    </location>
    <ligand>
        <name>S-adenosyl-L-methionine</name>
        <dbReference type="ChEBI" id="CHEBI:59789"/>
    </ligand>
</feature>
<dbReference type="PATRIC" id="fig|1224164.3.peg.1163"/>
<comment type="function">
    <text evidence="4">Methylates the class 1 translation termination release factors RF1/PrfA and RF2/PrfB on the glutamine residue of the universally conserved GGQ motif.</text>
</comment>
<feature type="binding site" evidence="4">
    <location>
        <begin position="181"/>
        <end position="184"/>
    </location>
    <ligand>
        <name>substrate</name>
    </ligand>
</feature>
<dbReference type="PANTHER" id="PTHR18895">
    <property type="entry name" value="HEMK METHYLTRANSFERASE"/>
    <property type="match status" value="1"/>
</dbReference>
<dbReference type="AlphaFoldDB" id="W5Y034"/>
<keyword evidence="3 4" id="KW-0949">S-adenosyl-L-methionine</keyword>
<dbReference type="HAMAP" id="MF_02126">
    <property type="entry name" value="RF_methyltr_PrmC"/>
    <property type="match status" value="1"/>
</dbReference>
<feature type="binding site" evidence="4">
    <location>
        <position position="181"/>
    </location>
    <ligand>
        <name>S-adenosyl-L-methionine</name>
        <dbReference type="ChEBI" id="CHEBI:59789"/>
    </ligand>
</feature>
<protein>
    <recommendedName>
        <fullName evidence="4">Release factor glutamine methyltransferase</fullName>
        <shortName evidence="4">RF MTase</shortName>
        <ecNumber evidence="4">2.1.1.297</ecNumber>
    </recommendedName>
    <alternativeName>
        <fullName evidence="4">N5-glutamine methyltransferase PrmC</fullName>
    </alternativeName>
    <alternativeName>
        <fullName evidence="4">Protein-(glutamine-N5) MTase PrmC</fullName>
    </alternativeName>
    <alternativeName>
        <fullName evidence="4">Protein-glutamine N-methyltransferase PrmC</fullName>
    </alternativeName>
</protein>
<dbReference type="HOGENOM" id="CLU_018398_4_0_11"/>
<dbReference type="EC" id="2.1.1.297" evidence="4"/>
<reference evidence="7 8" key="1">
    <citation type="submission" date="2013-02" db="EMBL/GenBank/DDBJ databases">
        <title>The complete genome sequence of Corynebacterium vitaeruminis DSM 20294.</title>
        <authorList>
            <person name="Ruckert C."/>
            <person name="Albersmeier A."/>
            <person name="Kalinowski J."/>
        </authorList>
    </citation>
    <scope>NUCLEOTIDE SEQUENCE [LARGE SCALE GENOMIC DNA]</scope>
    <source>
        <strain evidence="8">ATCC 10234</strain>
    </source>
</reference>
<organism evidence="7 8">
    <name type="scientific">Corynebacterium vitaeruminis DSM 20294</name>
    <dbReference type="NCBI Taxonomy" id="1224164"/>
    <lineage>
        <taxon>Bacteria</taxon>
        <taxon>Bacillati</taxon>
        <taxon>Actinomycetota</taxon>
        <taxon>Actinomycetes</taxon>
        <taxon>Mycobacteriales</taxon>
        <taxon>Corynebacteriaceae</taxon>
        <taxon>Corynebacterium</taxon>
    </lineage>
</organism>
<dbReference type="InterPro" id="IPR050320">
    <property type="entry name" value="N5-glutamine_MTase"/>
</dbReference>
<evidence type="ECO:0000256" key="4">
    <source>
        <dbReference type="HAMAP-Rule" id="MF_02126"/>
    </source>
</evidence>
<dbReference type="STRING" id="1224164.B843_05810"/>
<dbReference type="CDD" id="cd02440">
    <property type="entry name" value="AdoMet_MTases"/>
    <property type="match status" value="1"/>
</dbReference>
<keyword evidence="2 4" id="KW-0808">Transferase</keyword>
<dbReference type="InterPro" id="IPR040758">
    <property type="entry name" value="PrmC_N"/>
</dbReference>
<dbReference type="eggNOG" id="COG2890">
    <property type="taxonomic scope" value="Bacteria"/>
</dbReference>
<dbReference type="SUPFAM" id="SSF53335">
    <property type="entry name" value="S-adenosyl-L-methionine-dependent methyltransferases"/>
    <property type="match status" value="1"/>
</dbReference>
<dbReference type="Gene3D" id="3.40.50.150">
    <property type="entry name" value="Vaccinia Virus protein VP39"/>
    <property type="match status" value="1"/>
</dbReference>
<dbReference type="RefSeq" id="WP_038595332.1">
    <property type="nucleotide sequence ID" value="NZ_CP004353.1"/>
</dbReference>
<keyword evidence="8" id="KW-1185">Reference proteome</keyword>
<dbReference type="InterPro" id="IPR019874">
    <property type="entry name" value="RF_methyltr_PrmC"/>
</dbReference>
<dbReference type="NCBIfam" id="TIGR00536">
    <property type="entry name" value="hemK_fam"/>
    <property type="match status" value="1"/>
</dbReference>
<sequence length="273" mass="28768">MTDTVGQALADATTRLAAAGVDSAAHDARALAAFALGCEPLEVGLRRGEPMPETFSGLVARREAREPLQHILGSAWFGPLELKVGPGVFIPRPETEVLADWAVRTAPGGKIKVLDLCSGSGALAAYVAHYLPEAEITAVELSSGALAFTRANLPDRVRLLQADAADPTLLAGERFDLVVSNPPYVPESPDLAPEVYFDPHEAVFSGASGMELIDAMAPNLFRLLAPGGLVGVEHDDTTSELVQAALRGAGLTEVRPMADLTGRDRFVIGRRAL</sequence>
<feature type="domain" description="Release factor glutamine methyltransferase N-terminal" evidence="6">
    <location>
        <begin position="7"/>
        <end position="73"/>
    </location>
</feature>
<accession>W5Y034</accession>
<dbReference type="InterPro" id="IPR002052">
    <property type="entry name" value="DNA_methylase_N6_adenine_CS"/>
</dbReference>
<evidence type="ECO:0000259" key="5">
    <source>
        <dbReference type="Pfam" id="PF13649"/>
    </source>
</evidence>
<evidence type="ECO:0000256" key="2">
    <source>
        <dbReference type="ARBA" id="ARBA00022679"/>
    </source>
</evidence>
<dbReference type="EMBL" id="CP004353">
    <property type="protein sequence ID" value="AHI22547.1"/>
    <property type="molecule type" value="Genomic_DNA"/>
</dbReference>
<dbReference type="InterPro" id="IPR029063">
    <property type="entry name" value="SAM-dependent_MTases_sf"/>
</dbReference>
<evidence type="ECO:0000259" key="6">
    <source>
        <dbReference type="Pfam" id="PF17827"/>
    </source>
</evidence>
<dbReference type="GO" id="GO:0102559">
    <property type="term" value="F:peptide chain release factor N(5)-glutamine methyltransferase activity"/>
    <property type="evidence" value="ECO:0007669"/>
    <property type="project" value="UniProtKB-EC"/>
</dbReference>
<comment type="caution">
    <text evidence="4">Lacks conserved residue(s) required for the propagation of feature annotation.</text>
</comment>
<dbReference type="PANTHER" id="PTHR18895:SF74">
    <property type="entry name" value="MTRF1L RELEASE FACTOR GLUTAMINE METHYLTRANSFERASE"/>
    <property type="match status" value="1"/>
</dbReference>
<dbReference type="PROSITE" id="PS00092">
    <property type="entry name" value="N6_MTASE"/>
    <property type="match status" value="1"/>
</dbReference>
<dbReference type="Pfam" id="PF17827">
    <property type="entry name" value="PrmC_N"/>
    <property type="match status" value="1"/>
</dbReference>
<dbReference type="KEGG" id="cvt:B843_05810"/>
<comment type="similarity">
    <text evidence="4">Belongs to the protein N5-glutamine methyltransferase family. PrmC subfamily.</text>
</comment>
<dbReference type="Pfam" id="PF13649">
    <property type="entry name" value="Methyltransf_25"/>
    <property type="match status" value="1"/>
</dbReference>
<keyword evidence="1 4" id="KW-0489">Methyltransferase</keyword>
<evidence type="ECO:0000256" key="1">
    <source>
        <dbReference type="ARBA" id="ARBA00022603"/>
    </source>
</evidence>
<name>W5Y034_9CORY</name>
<dbReference type="InterPro" id="IPR041698">
    <property type="entry name" value="Methyltransf_25"/>
</dbReference>